<proteinExistence type="predicted"/>
<reference evidence="1" key="1">
    <citation type="submission" date="2022-04" db="EMBL/GenBank/DDBJ databases">
        <title>Jade perch genome.</title>
        <authorList>
            <person name="Chao B."/>
        </authorList>
    </citation>
    <scope>NUCLEOTIDE SEQUENCE</scope>
    <source>
        <strain evidence="1">CB-2022</strain>
    </source>
</reference>
<evidence type="ECO:0000313" key="1">
    <source>
        <dbReference type="EMBL" id="KAI3359244.1"/>
    </source>
</evidence>
<dbReference type="EMBL" id="CM041547">
    <property type="protein sequence ID" value="KAI3359244.1"/>
    <property type="molecule type" value="Genomic_DNA"/>
</dbReference>
<comment type="caution">
    <text evidence="1">The sequence shown here is derived from an EMBL/GenBank/DDBJ whole genome shotgun (WGS) entry which is preliminary data.</text>
</comment>
<organism evidence="1 2">
    <name type="scientific">Scortum barcoo</name>
    <name type="common">barcoo grunter</name>
    <dbReference type="NCBI Taxonomy" id="214431"/>
    <lineage>
        <taxon>Eukaryota</taxon>
        <taxon>Metazoa</taxon>
        <taxon>Chordata</taxon>
        <taxon>Craniata</taxon>
        <taxon>Vertebrata</taxon>
        <taxon>Euteleostomi</taxon>
        <taxon>Actinopterygii</taxon>
        <taxon>Neopterygii</taxon>
        <taxon>Teleostei</taxon>
        <taxon>Neoteleostei</taxon>
        <taxon>Acanthomorphata</taxon>
        <taxon>Eupercaria</taxon>
        <taxon>Centrarchiformes</taxon>
        <taxon>Terapontoidei</taxon>
        <taxon>Terapontidae</taxon>
        <taxon>Scortum</taxon>
    </lineage>
</organism>
<gene>
    <name evidence="1" type="ORF">L3Q82_002763</name>
</gene>
<accession>A0ACB8VV17</accession>
<sequence length="915" mass="101011">MANNNLQFKTNYDASSKIEPFYKGGKVQISKDEKYIFCTCGSHVNVLEINTGKIVHSVEHDDQEDITSFALSYDDELLVTASRALLLKQWDWKQAQCTRSWRAIHTVPVASMTFDSTSTLLATGGCDGTIKLWDVVKQYCTHNLKGSSGVVHLVQFHPDISRLQLFSSSLDCGIRMWDLRSSQLLCVLQSHYSAVTALSFSPDGGTMVSSGRDKICTVWDLKTRKAKRTVPVYEAVEGVVLLPKNQDFSQIGVKSKDLHFITAGSKGVLRVWEANTARCVYTQTLASTLTAVSEEEEGEEKDDDPRSLTHLLHLPDSSRLATVTAEHNIVLYQLPGLTTQQQFVGYNDEVLDVKFLGKGDSHIVVATNSCQLKVFELLTNSCQILYGHTDTVLSLDVFKNGVLLASCAKDKSVRVWQMDSDSGHIHCVAQGSSHTNAVGSITCSRMKASFIVSGSQDCTVKVWDLPADLSTTGADIHQITARATEKAHDKDVNSVAVSPNDKLLASGSQDRTAKLWSLAGEGSLGLLGVFRGHRRGVWAVCFSPIDQVLATSSADGTTKLWSLQDFSCLKTFEGHDASVLKVIFVSRGTQLLTSGSDGLVKLWTIKTNECVKTLDAHQDKVWGLHGSRKDDKMVTGSADSNITVWVDVTEAELAEEQAKQEDQILKQQELSNLLHEKKYLKALGLAISLDHPHTVLTVIKAIRQGEESRKLLEKTVLKLRVDQKESLLRYCVVWNTNARNCQDAQAVLQVLLTHLPPEELLQYQGARTHLEGLIPYTGQREGERVSNMGQDEEMDTTPLSQPFFVIDKEKGMDSGSEEKRDGDDSGQEEDPNCPEEEEEEEEEDDDGDVSITKKASTNGVHAESGESTETNGNHHSDSEESSEEEDQEEEEKDEMTVKVKCLPVSSTPQCQTFAS</sequence>
<evidence type="ECO:0000313" key="2">
    <source>
        <dbReference type="Proteomes" id="UP000831701"/>
    </source>
</evidence>
<dbReference type="Proteomes" id="UP000831701">
    <property type="component" value="Chromosome 17"/>
</dbReference>
<protein>
    <submittedName>
        <fullName evidence="1">Uncharacterized protein</fullName>
    </submittedName>
</protein>
<keyword evidence="2" id="KW-1185">Reference proteome</keyword>
<name>A0ACB8VV17_9TELE</name>